<feature type="transmembrane region" description="Helical" evidence="1">
    <location>
        <begin position="33"/>
        <end position="48"/>
    </location>
</feature>
<organism evidence="2 3">
    <name type="scientific">Paenibacillus hexagrammi</name>
    <dbReference type="NCBI Taxonomy" id="2908839"/>
    <lineage>
        <taxon>Bacteria</taxon>
        <taxon>Bacillati</taxon>
        <taxon>Bacillota</taxon>
        <taxon>Bacilli</taxon>
        <taxon>Bacillales</taxon>
        <taxon>Paenibacillaceae</taxon>
        <taxon>Paenibacillus</taxon>
    </lineage>
</organism>
<keyword evidence="1" id="KW-0472">Membrane</keyword>
<feature type="transmembrane region" description="Helical" evidence="1">
    <location>
        <begin position="55"/>
        <end position="77"/>
    </location>
</feature>
<feature type="transmembrane region" description="Helical" evidence="1">
    <location>
        <begin position="180"/>
        <end position="198"/>
    </location>
</feature>
<evidence type="ECO:0000256" key="1">
    <source>
        <dbReference type="SAM" id="Phobius"/>
    </source>
</evidence>
<reference evidence="2 3" key="1">
    <citation type="journal article" date="2024" name="Int. J. Syst. Evol. Microbiol.">
        <title>Paenibacillus hexagrammi sp. nov., a novel bacterium isolated from the gut content of Hexagrammos agrammus.</title>
        <authorList>
            <person name="Jung H.K."/>
            <person name="Kim D.G."/>
            <person name="Zin H."/>
            <person name="Park J."/>
            <person name="Jung H."/>
            <person name="Kim Y.O."/>
            <person name="Kong H.J."/>
            <person name="Kim J.W."/>
            <person name="Kim Y.S."/>
        </authorList>
    </citation>
    <scope>NUCLEOTIDE SEQUENCE [LARGE SCALE GENOMIC DNA]</scope>
    <source>
        <strain evidence="2 3">YPD9-1</strain>
    </source>
</reference>
<evidence type="ECO:0000313" key="2">
    <source>
        <dbReference type="EMBL" id="UJF32366.1"/>
    </source>
</evidence>
<name>A0ABY3SEN0_9BACL</name>
<evidence type="ECO:0000313" key="3">
    <source>
        <dbReference type="Proteomes" id="UP001649230"/>
    </source>
</evidence>
<proteinExistence type="predicted"/>
<dbReference type="Proteomes" id="UP001649230">
    <property type="component" value="Chromosome"/>
</dbReference>
<protein>
    <submittedName>
        <fullName evidence="2">Uncharacterized protein</fullName>
    </submittedName>
</protein>
<dbReference type="RefSeq" id="WP_235118710.1">
    <property type="nucleotide sequence ID" value="NZ_CP090978.1"/>
</dbReference>
<keyword evidence="3" id="KW-1185">Reference proteome</keyword>
<dbReference type="EMBL" id="CP090978">
    <property type="protein sequence ID" value="UJF32366.1"/>
    <property type="molecule type" value="Genomic_DNA"/>
</dbReference>
<sequence length="227" mass="25620">MSGIMWYLAGLITLLAFADITRSFINPETNNFQVLGVFFVVVLAISTMKSDKVLYTVEILLVFSVPFILFLLGKSFFNKYLSYDSILIVASHVTEPVGWTTISAATYTYTGYINMLIFNKYITKKPKLLWVVALLGVGNLCTSFFIPIGFLGADGSTDFPFPWVATADSMRMELAFVERVLYVFLLLYAILAYTSMFIHWHVGIEMFKGAFYRPNPSKLRNRIIAGA</sequence>
<keyword evidence="1" id="KW-1133">Transmembrane helix</keyword>
<gene>
    <name evidence="2" type="ORF">L0M14_22070</name>
</gene>
<accession>A0ABY3SEN0</accession>
<feature type="transmembrane region" description="Helical" evidence="1">
    <location>
        <begin position="129"/>
        <end position="153"/>
    </location>
</feature>
<keyword evidence="1" id="KW-0812">Transmembrane</keyword>